<dbReference type="Pfam" id="PF01835">
    <property type="entry name" value="MG2"/>
    <property type="match status" value="1"/>
</dbReference>
<dbReference type="OrthoDB" id="9767116at2"/>
<evidence type="ECO:0000313" key="7">
    <source>
        <dbReference type="EMBL" id="RAK63969.1"/>
    </source>
</evidence>
<feature type="chain" id="PRO_5016349325" evidence="4">
    <location>
        <begin position="27"/>
        <end position="2007"/>
    </location>
</feature>
<dbReference type="Gene3D" id="1.50.10.20">
    <property type="match status" value="1"/>
</dbReference>
<dbReference type="GO" id="GO:0005615">
    <property type="term" value="C:extracellular space"/>
    <property type="evidence" value="ECO:0007669"/>
    <property type="project" value="InterPro"/>
</dbReference>
<evidence type="ECO:0000256" key="1">
    <source>
        <dbReference type="ARBA" id="ARBA00010556"/>
    </source>
</evidence>
<dbReference type="Proteomes" id="UP000248553">
    <property type="component" value="Unassembled WGS sequence"/>
</dbReference>
<evidence type="ECO:0000259" key="6">
    <source>
        <dbReference type="SMART" id="SM01360"/>
    </source>
</evidence>
<dbReference type="Pfam" id="PF17972">
    <property type="entry name" value="bMG5"/>
    <property type="match status" value="1"/>
</dbReference>
<dbReference type="Pfam" id="PF11974">
    <property type="entry name" value="bMG3"/>
    <property type="match status" value="1"/>
</dbReference>
<dbReference type="EMBL" id="QHKM01000008">
    <property type="protein sequence ID" value="RAK63969.1"/>
    <property type="molecule type" value="Genomic_DNA"/>
</dbReference>
<feature type="region of interest" description="Disordered" evidence="3">
    <location>
        <begin position="1987"/>
        <end position="2007"/>
    </location>
</feature>
<dbReference type="CDD" id="cd02891">
    <property type="entry name" value="A2M_like"/>
    <property type="match status" value="1"/>
</dbReference>
<dbReference type="InterPro" id="IPR041246">
    <property type="entry name" value="Bact_MG10"/>
</dbReference>
<sequence length="2007" mass="219833">MTPNQLLRLPLLVLLALLCACSKPGADDQSTADAADGEEIDPYENVVFRFDEAVATENQLNRWDTTQVVRFEPAVRGRFKWASDRELVFSPAEPFRPSTAFRAEVRPEALPSGKQKAKISRTNFHTPYLRMSEPQVFWTASGAGSEPQARLNAVFNYNVRPADLRSRLRLTSGGQPVAFEVISAEPDRVVGIRPTQPLAPGSTVELHVEPGLKPVGGGKGTAGKLEASAPVPDPRQLQVRELIGSLLNGEPVVTVLTDQPISAEQAQAVVRVAPTVPFSVESLESGFVLRGGFEVGKTYTVSLNSGGYGSLGGQITEPFSQAVSFGDERPSISFASGGEKAMYLGAQGLRNLGLRLNEVDKVKVSIYKVYANNIREMLRAGEQYGYESSDEEGGEESNYEDGEYVDRSYRYYNTEDFGNLLTERTYTTSGLPKAGALRLLHLSLDELEFGSQMKGLYVVRVQDTERTWLQVSKLVAVSDLGVVVKRDLNGGVMVFVNSLRTAKPVGGAAVRFISQNNQVMFTGATNSGGVAMLGRADSVQNSRFRLDMVMVQHGQDFTFLQLERARVETSRYDVGGLQSNAAHYQAFLYGDRDLYRPGDTIRSNTVVRTDDWRLPGPVPMKIRLLLPSGKEYASYRRTLSKEDGSFEAQFILPPAVMTGLYTMEVLTGNDVLLTSRQVSVEEFMPDRLKITVTAAPKSVQPGQTVRAAVLARNLFGPPATDRKVEVEFSLKQKPFTPKDYPDYDFSIRSGTERRRYYGEESGDDNSLNSRFEKAVREARTDAAGRATAEYQVPDYADLGTLEGTAFATVFDETGRPVNRLATFEVQTQSVMFGLQQIPELVNTRQALPLRVVALTPQGRAAQNAQGQVQIVRVLWETVLERQGGRYTYNSQRKEQTVLNTGIVAGPVAQLEYTPVYSGEYEVRVMRPGAATYVAQTFYAYGYGDTQSNAFEVSNEGQVQIEPDKPKYQPGDKATLLLKTPFPGRVLVTVERNRVLDHFYVDTDEKSAKVTIPIRAGHVPNVYVTATAIRPLSADSKIPLTVARGFVPLTVEKPDSRLPVAIKAVAQSRSQTWQTVEVQTKPNAAVTLAVVDEGILQMKNYRTPDPFGYFYQKRALEVSAHDVYPFLLPELGTSSSGGDGYGLNRRTTPVPSRRVQLVARWSGVKRADGNGRVLVKIRVPQFSGALRLMAVAYRGDAFGSAEHTMRVADPVVISTALPRFLSPGDTIDVPVTLTNTTTGKLTVKVDAYPTGPLKTVGQRQIRMPDVAGVKEPIVGAEYEARTLVLPPNSEKRVSFGLIANSTGNGALRIGVNVTQGSLPKLEKNPGQPERSGAPTRFTETIELPVRPASPLQMRTGGGAVAGGKTQALDLRTDFLSTSQRSQLVLSRSPMTEFSKDLRYLLQYPYGCLEQTVSAAFPQIYYPDLAATLGQTKKAQRYNPNYHVQEAIRKIESMQLYNGALSYWPGGDYDNWWATAYAAHFLLEAKRAGFAVNQGILDKTLRYLQYRVRKRETEPYQYFDASNIAREQTIAKKENAYSLYVLALAGLPDPVALNYYRANQRLLAQDSRFVLASTSALSGQTKGFRELLPRTFNQPAARRALDGSFYSPVRDLALALNTLIDADPQNPLVAQMARQLARQVKSAGWLSTQERSFALLALGKVARQNKNATVTATLADATGAVLGQYKGPQDLNVNNVAGRRLSLKTAGTGSLYYFWTLEGISPTGRITEEDQYLQVRRQFLDRTGAPVGRAEFRQNDLVVVKITLQAGTYAGEVPNVAITDLLPAGLEIENPRIGAVRELTWATDAATPDYLDVRDDRINLFTTATAAPKHFYYLARAVSKGTFKLGPVSADAMYNAEYHSYNGAGTVRVLPGRKFPEVGIVGVDCVPAPDQISFVGGANVAGAWNKRAYEIRLAGPGISLRVVDKALAGFGHQVAPAPGGKAVGTLGTQRQIGFTRPTVGQGGEFPEVEQQVGGSARRAAAYVGLAVEDKKRRKSARRARKSANAAPEA</sequence>
<evidence type="ECO:0000256" key="4">
    <source>
        <dbReference type="SAM" id="SignalP"/>
    </source>
</evidence>
<dbReference type="InterPro" id="IPR041462">
    <property type="entry name" value="Bact_A2M_MG6"/>
</dbReference>
<dbReference type="InterPro" id="IPR041203">
    <property type="entry name" value="Bact_A2M_MG5"/>
</dbReference>
<dbReference type="SUPFAM" id="SSF48239">
    <property type="entry name" value="Terpenoid cyclases/Protein prenyltransferases"/>
    <property type="match status" value="1"/>
</dbReference>
<dbReference type="SMART" id="SM01419">
    <property type="entry name" value="Thiol-ester_cl"/>
    <property type="match status" value="1"/>
</dbReference>
<dbReference type="InterPro" id="IPR051802">
    <property type="entry name" value="YfhM-like"/>
</dbReference>
<dbReference type="InterPro" id="IPR021868">
    <property type="entry name" value="Alpha_2_Macroglob_MG3"/>
</dbReference>
<accession>A0A328BB13</accession>
<dbReference type="Gene3D" id="2.60.40.3710">
    <property type="match status" value="1"/>
</dbReference>
<comment type="caution">
    <text evidence="7">The sequence shown here is derived from an EMBL/GenBank/DDBJ whole genome shotgun (WGS) entry which is preliminary data.</text>
</comment>
<feature type="domain" description="Alpha-2-macroglobulin" evidence="6">
    <location>
        <begin position="1157"/>
        <end position="1246"/>
    </location>
</feature>
<proteinExistence type="inferred from homology"/>
<reference evidence="8" key="1">
    <citation type="submission" date="2018-05" db="EMBL/GenBank/DDBJ databases">
        <authorList>
            <person name="Nie L."/>
        </authorList>
    </citation>
    <scope>NUCLEOTIDE SEQUENCE [LARGE SCALE GENOMIC DNA]</scope>
    <source>
        <strain evidence="8">NL</strain>
    </source>
</reference>
<dbReference type="InterPro" id="IPR002890">
    <property type="entry name" value="MG2"/>
</dbReference>
<protein>
    <submittedName>
        <fullName evidence="7">Alpha-2-macroglobulin family protein</fullName>
    </submittedName>
</protein>
<dbReference type="Pfam" id="PF00207">
    <property type="entry name" value="A2M"/>
    <property type="match status" value="1"/>
</dbReference>
<feature type="domain" description="Alpha-2-macroglobulin bait region" evidence="5">
    <location>
        <begin position="958"/>
        <end position="1097"/>
    </location>
</feature>
<gene>
    <name evidence="7" type="ORF">DLM85_20735</name>
</gene>
<evidence type="ECO:0000256" key="3">
    <source>
        <dbReference type="SAM" id="MobiDB-lite"/>
    </source>
</evidence>
<evidence type="ECO:0000256" key="2">
    <source>
        <dbReference type="ARBA" id="ARBA00022729"/>
    </source>
</evidence>
<dbReference type="PANTHER" id="PTHR40094">
    <property type="entry name" value="ALPHA-2-MACROGLOBULIN HOMOLOG"/>
    <property type="match status" value="1"/>
</dbReference>
<dbReference type="InterPro" id="IPR011626">
    <property type="entry name" value="Alpha-macroglobulin_TED"/>
</dbReference>
<dbReference type="GO" id="GO:0004866">
    <property type="term" value="F:endopeptidase inhibitor activity"/>
    <property type="evidence" value="ECO:0007669"/>
    <property type="project" value="InterPro"/>
</dbReference>
<evidence type="ECO:0000259" key="5">
    <source>
        <dbReference type="SMART" id="SM01359"/>
    </source>
</evidence>
<keyword evidence="8" id="KW-1185">Reference proteome</keyword>
<comment type="similarity">
    <text evidence="1">Belongs to the protease inhibitor I39 (alpha-2-macroglobulin) family. Bacterial alpha-2-macroglobulin subfamily.</text>
</comment>
<dbReference type="Pfam" id="PF17962">
    <property type="entry name" value="bMG6"/>
    <property type="match status" value="1"/>
</dbReference>
<dbReference type="InterPro" id="IPR008930">
    <property type="entry name" value="Terpenoid_cyclase/PrenylTrfase"/>
</dbReference>
<organism evidence="7 8">
    <name type="scientific">Hymenobacter edaphi</name>
    <dbReference type="NCBI Taxonomy" id="2211146"/>
    <lineage>
        <taxon>Bacteria</taxon>
        <taxon>Pseudomonadati</taxon>
        <taxon>Bacteroidota</taxon>
        <taxon>Cytophagia</taxon>
        <taxon>Cytophagales</taxon>
        <taxon>Hymenobacteraceae</taxon>
        <taxon>Hymenobacter</taxon>
    </lineage>
</organism>
<dbReference type="Pfam" id="PF07703">
    <property type="entry name" value="A2M_BRD"/>
    <property type="match status" value="1"/>
</dbReference>
<dbReference type="SMART" id="SM01360">
    <property type="entry name" value="A2M"/>
    <property type="match status" value="1"/>
</dbReference>
<feature type="signal peptide" evidence="4">
    <location>
        <begin position="1"/>
        <end position="26"/>
    </location>
</feature>
<name>A0A328BB13_9BACT</name>
<dbReference type="InterPro" id="IPR047565">
    <property type="entry name" value="Alpha-macroglob_thiol-ester_cl"/>
</dbReference>
<dbReference type="InterPro" id="IPR001599">
    <property type="entry name" value="Macroglobln_a2"/>
</dbReference>
<dbReference type="PANTHER" id="PTHR40094:SF1">
    <property type="entry name" value="UBIQUITIN DOMAIN-CONTAINING PROTEIN"/>
    <property type="match status" value="1"/>
</dbReference>
<dbReference type="Gene3D" id="2.60.40.1930">
    <property type="match status" value="1"/>
</dbReference>
<dbReference type="SMART" id="SM01359">
    <property type="entry name" value="A2M_N_2"/>
    <property type="match status" value="1"/>
</dbReference>
<evidence type="ECO:0000313" key="8">
    <source>
        <dbReference type="Proteomes" id="UP000248553"/>
    </source>
</evidence>
<dbReference type="InterPro" id="IPR011625">
    <property type="entry name" value="A2M_N_BRD"/>
</dbReference>
<dbReference type="Pfam" id="PF17973">
    <property type="entry name" value="bMG10"/>
    <property type="match status" value="1"/>
</dbReference>
<keyword evidence="2 4" id="KW-0732">Signal</keyword>
<feature type="compositionally biased region" description="Basic residues" evidence="3">
    <location>
        <begin position="1989"/>
        <end position="1999"/>
    </location>
</feature>
<dbReference type="Pfam" id="PF07678">
    <property type="entry name" value="TED_complement"/>
    <property type="match status" value="1"/>
</dbReference>